<sequence>MWSSEEEEEHIQRRKEPDGKEDEATDSDIEVAKKFVRFVSYVRDLPVEDFTWKDIADDAGDKPEKGKK</sequence>
<reference evidence="2 3" key="1">
    <citation type="submission" date="2015-04" db="EMBL/GenBank/DDBJ databases">
        <title>Lasius niger genome sequencing.</title>
        <authorList>
            <person name="Konorov E.A."/>
            <person name="Nikitin M.A."/>
            <person name="Kirill M.V."/>
            <person name="Chang P."/>
        </authorList>
    </citation>
    <scope>NUCLEOTIDE SEQUENCE [LARGE SCALE GENOMIC DNA]</scope>
    <source>
        <tissue evidence="2">Whole</tissue>
    </source>
</reference>
<protein>
    <submittedName>
        <fullName evidence="2">Uncharacterized protein</fullName>
    </submittedName>
</protein>
<dbReference type="AlphaFoldDB" id="A0A0J7K7G7"/>
<comment type="caution">
    <text evidence="2">The sequence shown here is derived from an EMBL/GenBank/DDBJ whole genome shotgun (WGS) entry which is preliminary data.</text>
</comment>
<dbReference type="PaxDb" id="67767-A0A0J7K7G7"/>
<evidence type="ECO:0000313" key="2">
    <source>
        <dbReference type="EMBL" id="KMQ86121.1"/>
    </source>
</evidence>
<keyword evidence="3" id="KW-1185">Reference proteome</keyword>
<gene>
    <name evidence="2" type="ORF">RF55_14996</name>
</gene>
<proteinExistence type="predicted"/>
<feature type="region of interest" description="Disordered" evidence="1">
    <location>
        <begin position="1"/>
        <end position="27"/>
    </location>
</feature>
<evidence type="ECO:0000313" key="3">
    <source>
        <dbReference type="Proteomes" id="UP000036403"/>
    </source>
</evidence>
<organism evidence="2 3">
    <name type="scientific">Lasius niger</name>
    <name type="common">Black garden ant</name>
    <dbReference type="NCBI Taxonomy" id="67767"/>
    <lineage>
        <taxon>Eukaryota</taxon>
        <taxon>Metazoa</taxon>
        <taxon>Ecdysozoa</taxon>
        <taxon>Arthropoda</taxon>
        <taxon>Hexapoda</taxon>
        <taxon>Insecta</taxon>
        <taxon>Pterygota</taxon>
        <taxon>Neoptera</taxon>
        <taxon>Endopterygota</taxon>
        <taxon>Hymenoptera</taxon>
        <taxon>Apocrita</taxon>
        <taxon>Aculeata</taxon>
        <taxon>Formicoidea</taxon>
        <taxon>Formicidae</taxon>
        <taxon>Formicinae</taxon>
        <taxon>Lasius</taxon>
        <taxon>Lasius</taxon>
    </lineage>
</organism>
<dbReference type="Proteomes" id="UP000036403">
    <property type="component" value="Unassembled WGS sequence"/>
</dbReference>
<accession>A0A0J7K7G7</accession>
<name>A0A0J7K7G7_LASNI</name>
<evidence type="ECO:0000256" key="1">
    <source>
        <dbReference type="SAM" id="MobiDB-lite"/>
    </source>
</evidence>
<dbReference type="EMBL" id="LBMM01012604">
    <property type="protein sequence ID" value="KMQ86121.1"/>
    <property type="molecule type" value="Genomic_DNA"/>
</dbReference>